<keyword evidence="1" id="KW-0732">Signal</keyword>
<dbReference type="KEGG" id="obg:Verru16b_00116"/>
<dbReference type="Proteomes" id="UP000095228">
    <property type="component" value="Chromosome"/>
</dbReference>
<name>A0A1I7PHJ2_9BACT</name>
<dbReference type="SMART" id="SM00867">
    <property type="entry name" value="YceI"/>
    <property type="match status" value="1"/>
</dbReference>
<dbReference type="InterPro" id="IPR036761">
    <property type="entry name" value="TTHA0802/YceI-like_sf"/>
</dbReference>
<dbReference type="RefSeq" id="WP_069960472.1">
    <property type="nucleotide sequence ID" value="NZ_CP016094.1"/>
</dbReference>
<dbReference type="SUPFAM" id="SSF101874">
    <property type="entry name" value="YceI-like"/>
    <property type="match status" value="1"/>
</dbReference>
<keyword evidence="4" id="KW-1185">Reference proteome</keyword>
<proteinExistence type="predicted"/>
<dbReference type="Pfam" id="PF04264">
    <property type="entry name" value="YceI"/>
    <property type="match status" value="1"/>
</dbReference>
<dbReference type="PANTHER" id="PTHR34406">
    <property type="entry name" value="PROTEIN YCEI"/>
    <property type="match status" value="1"/>
</dbReference>
<reference evidence="3 4" key="1">
    <citation type="submission" date="2016-06" db="EMBL/GenBank/DDBJ databases">
        <title>Three novel species with peptidoglycan cell walls form the new genus Lacunisphaera gen. nov. in the family Opitutaceae of the verrucomicrobial subdivision 4.</title>
        <authorList>
            <person name="Rast P."/>
            <person name="Gloeckner I."/>
            <person name="Jogler M."/>
            <person name="Boedeker C."/>
            <person name="Jeske O."/>
            <person name="Wiegand S."/>
            <person name="Reinhardt R."/>
            <person name="Schumann P."/>
            <person name="Rohde M."/>
            <person name="Spring S."/>
            <person name="Gloeckner F.O."/>
            <person name="Jogler C."/>
        </authorList>
    </citation>
    <scope>NUCLEOTIDE SEQUENCE [LARGE SCALE GENOMIC DNA]</scope>
    <source>
        <strain evidence="3 4">IG16b</strain>
    </source>
</reference>
<evidence type="ECO:0000313" key="4">
    <source>
        <dbReference type="Proteomes" id="UP000095228"/>
    </source>
</evidence>
<dbReference type="STRING" id="1838286.Verru16b_00116"/>
<evidence type="ECO:0000259" key="2">
    <source>
        <dbReference type="SMART" id="SM00867"/>
    </source>
</evidence>
<evidence type="ECO:0000313" key="3">
    <source>
        <dbReference type="EMBL" id="AOS43076.1"/>
    </source>
</evidence>
<dbReference type="AlphaFoldDB" id="A0A1I7PHJ2"/>
<dbReference type="EMBL" id="CP016094">
    <property type="protein sequence ID" value="AOS43076.1"/>
    <property type="molecule type" value="Genomic_DNA"/>
</dbReference>
<accession>A0A1I7PHJ2</accession>
<feature type="chain" id="PRO_5009304108" description="Lipid/polyisoprenoid-binding YceI-like domain-containing protein" evidence="1">
    <location>
        <begin position="21"/>
        <end position="206"/>
    </location>
</feature>
<feature type="signal peptide" evidence="1">
    <location>
        <begin position="1"/>
        <end position="20"/>
    </location>
</feature>
<gene>
    <name evidence="3" type="ORF">Verru16b_00116</name>
</gene>
<dbReference type="Gene3D" id="2.40.128.110">
    <property type="entry name" value="Lipid/polyisoprenoid-binding, YceI-like"/>
    <property type="match status" value="1"/>
</dbReference>
<dbReference type="InterPro" id="IPR007372">
    <property type="entry name" value="Lipid/polyisoprenoid-bd_YceI"/>
</dbReference>
<organism evidence="3 4">
    <name type="scientific">Lacunisphaera limnophila</name>
    <dbReference type="NCBI Taxonomy" id="1838286"/>
    <lineage>
        <taxon>Bacteria</taxon>
        <taxon>Pseudomonadati</taxon>
        <taxon>Verrucomicrobiota</taxon>
        <taxon>Opitutia</taxon>
        <taxon>Opitutales</taxon>
        <taxon>Opitutaceae</taxon>
        <taxon>Lacunisphaera</taxon>
    </lineage>
</organism>
<sequence>MKKSVIVSLLSLATAAVLTAAPQSFDFKDPKGVNAIQFHLDSVLEPISGTAGGVTGTVSFDAANPAATTGKIVVATASLTVSNAMMTDHLRGENWLNAPANPEIVFELVSLADVKTTGNDTTATATGKFTLKGVTKEISVPVKLTYLAGAYGKRLNKPELGGDLLVIRGEFTIARADYGVQPGKNEDKVNPEIKLSLAIVGGAPKA</sequence>
<dbReference type="PANTHER" id="PTHR34406:SF1">
    <property type="entry name" value="PROTEIN YCEI"/>
    <property type="match status" value="1"/>
</dbReference>
<protein>
    <recommendedName>
        <fullName evidence="2">Lipid/polyisoprenoid-binding YceI-like domain-containing protein</fullName>
    </recommendedName>
</protein>
<dbReference type="OrthoDB" id="116832at2"/>
<evidence type="ECO:0000256" key="1">
    <source>
        <dbReference type="SAM" id="SignalP"/>
    </source>
</evidence>
<feature type="domain" description="Lipid/polyisoprenoid-binding YceI-like" evidence="2">
    <location>
        <begin position="26"/>
        <end position="202"/>
    </location>
</feature>